<feature type="region of interest" description="Disordered" evidence="1">
    <location>
        <begin position="195"/>
        <end position="246"/>
    </location>
</feature>
<protein>
    <recommendedName>
        <fullName evidence="4">Peptidase aspartic putative domain-containing protein</fullName>
    </recommendedName>
</protein>
<feature type="compositionally biased region" description="Polar residues" evidence="1">
    <location>
        <begin position="209"/>
        <end position="236"/>
    </location>
</feature>
<reference evidence="3" key="1">
    <citation type="submission" date="2021-05" db="EMBL/GenBank/DDBJ databases">
        <authorList>
            <person name="Alioto T."/>
            <person name="Alioto T."/>
            <person name="Gomez Garrido J."/>
        </authorList>
    </citation>
    <scope>NUCLEOTIDE SEQUENCE</scope>
</reference>
<dbReference type="PANTHER" id="PTHR47331:SF5">
    <property type="entry name" value="RIBONUCLEASE H"/>
    <property type="match status" value="1"/>
</dbReference>
<dbReference type="EMBL" id="HBUF01304196">
    <property type="protein sequence ID" value="CAG6691697.1"/>
    <property type="molecule type" value="Transcribed_RNA"/>
</dbReference>
<keyword evidence="2" id="KW-1133">Transmembrane helix</keyword>
<dbReference type="Gene3D" id="2.40.70.10">
    <property type="entry name" value="Acid Proteases"/>
    <property type="match status" value="1"/>
</dbReference>
<dbReference type="InterPro" id="IPR021109">
    <property type="entry name" value="Peptidase_aspartic_dom_sf"/>
</dbReference>
<evidence type="ECO:0008006" key="4">
    <source>
        <dbReference type="Google" id="ProtNLM"/>
    </source>
</evidence>
<organism evidence="3">
    <name type="scientific">Cacopsylla melanoneura</name>
    <dbReference type="NCBI Taxonomy" id="428564"/>
    <lineage>
        <taxon>Eukaryota</taxon>
        <taxon>Metazoa</taxon>
        <taxon>Ecdysozoa</taxon>
        <taxon>Arthropoda</taxon>
        <taxon>Hexapoda</taxon>
        <taxon>Insecta</taxon>
        <taxon>Pterygota</taxon>
        <taxon>Neoptera</taxon>
        <taxon>Paraneoptera</taxon>
        <taxon>Hemiptera</taxon>
        <taxon>Sternorrhyncha</taxon>
        <taxon>Psylloidea</taxon>
        <taxon>Psyllidae</taxon>
        <taxon>Psyllinae</taxon>
        <taxon>Cacopsylla</taxon>
    </lineage>
</organism>
<dbReference type="AlphaFoldDB" id="A0A8D8XCA0"/>
<proteinExistence type="predicted"/>
<name>A0A8D8XCA0_9HEMI</name>
<keyword evidence="2" id="KW-0472">Membrane</keyword>
<keyword evidence="2" id="KW-0812">Transmembrane</keyword>
<evidence type="ECO:0000256" key="1">
    <source>
        <dbReference type="SAM" id="MobiDB-lite"/>
    </source>
</evidence>
<feature type="compositionally biased region" description="Basic and acidic residues" evidence="1">
    <location>
        <begin position="237"/>
        <end position="246"/>
    </location>
</feature>
<evidence type="ECO:0000313" key="3">
    <source>
        <dbReference type="EMBL" id="CAG6691697.1"/>
    </source>
</evidence>
<accession>A0A8D8XCA0</accession>
<sequence>MKLYSDKQCHVEEFYRKLEINLKLLENQGVDVNSNEFLASNLFMKLPDSIQKRLVREKGSVITVKDIREQIIVELRCDRLLKSLNPELGKPKYESISKPVMSVPKPPVQPSYTTQTLVSIDGTRPTTVCVYCDGSHYSDECDRYRTVDARKEKLGNRCFICLLPGHLSGYCRLEYRCWHCSRFNVHHRSLCPKKYSSGSKNDTQHRANALSSDSRINSKPGPSNSKSCLSLSTPDKTGTRPGDKSIDSENTMISAVSCAVNSVVFMQTAVVNVYDEKNDQFIAVRALLDTASSHSYMSDRLLKVLDLNVGQSMSMNVYTFGALEPKKMKAPEVTIKIVANDMQYDLNLFVVPNIVSGGNVRAYDTDFLRNVDKNYPLADRFLLDEPTQEYDLLIGMDYYSHFVLGEKIQIDNNLFVWQTAFGYVLSGTKCNETVQYDNTVFSSVLLARTELCDDHTEEIENENSRYSECLDIKENCSISDNDVSFQSFDSTLNIECKRFDVNTPFKNDYKTVQSNFGLKLGQLKPSVKRHQKVGGLKVYEKTYDQSDEKILQKVPDKELDKKYCYFPFLLVCVLFMIIMLNPSAFLIIRSGYVGSALRERNQTELKQGRLSTLEPKEVVVIRDSNLHLANWPYISINKLNHGRDKKLETWILKIPNGRFITRPVPMQYPIRSDL</sequence>
<dbReference type="PANTHER" id="PTHR47331">
    <property type="entry name" value="PHD-TYPE DOMAIN-CONTAINING PROTEIN"/>
    <property type="match status" value="1"/>
</dbReference>
<evidence type="ECO:0000256" key="2">
    <source>
        <dbReference type="SAM" id="Phobius"/>
    </source>
</evidence>
<feature type="transmembrane region" description="Helical" evidence="2">
    <location>
        <begin position="565"/>
        <end position="588"/>
    </location>
</feature>